<dbReference type="Pfam" id="PF01473">
    <property type="entry name" value="Choline_bind_1"/>
    <property type="match status" value="1"/>
</dbReference>
<evidence type="ECO:0000256" key="1">
    <source>
        <dbReference type="ARBA" id="ARBA00022737"/>
    </source>
</evidence>
<evidence type="ECO:0000313" key="4">
    <source>
        <dbReference type="EMBL" id="EEJ50840.1"/>
    </source>
</evidence>
<keyword evidence="3" id="KW-0472">Membrane</keyword>
<dbReference type="AlphaFoldDB" id="C2KZF1"/>
<name>C2KZF1_9FIRM</name>
<protein>
    <submittedName>
        <fullName evidence="4">Cell wall-binding repeat protein</fullName>
    </submittedName>
</protein>
<dbReference type="eggNOG" id="COG5263">
    <property type="taxonomic scope" value="Bacteria"/>
</dbReference>
<keyword evidence="5" id="KW-1185">Reference proteome</keyword>
<organism evidence="4 5">
    <name type="scientific">Oribacterium sinus F0268</name>
    <dbReference type="NCBI Taxonomy" id="585501"/>
    <lineage>
        <taxon>Bacteria</taxon>
        <taxon>Bacillati</taxon>
        <taxon>Bacillota</taxon>
        <taxon>Clostridia</taxon>
        <taxon>Lachnospirales</taxon>
        <taxon>Lachnospiraceae</taxon>
        <taxon>Oribacterium</taxon>
    </lineage>
</organism>
<comment type="caution">
    <text evidence="4">The sequence shown here is derived from an EMBL/GenBank/DDBJ whole genome shotgun (WGS) entry which is preliminary data.</text>
</comment>
<dbReference type="HOGENOM" id="CLU_078503_0_0_9"/>
<feature type="transmembrane region" description="Helical" evidence="3">
    <location>
        <begin position="61"/>
        <end position="81"/>
    </location>
</feature>
<keyword evidence="3" id="KW-1133">Transmembrane helix</keyword>
<dbReference type="SUPFAM" id="SSF69360">
    <property type="entry name" value="Cell wall binding repeat"/>
    <property type="match status" value="1"/>
</dbReference>
<dbReference type="Gene3D" id="2.10.270.10">
    <property type="entry name" value="Cholin Binding"/>
    <property type="match status" value="1"/>
</dbReference>
<keyword evidence="1" id="KW-0677">Repeat</keyword>
<evidence type="ECO:0000256" key="2">
    <source>
        <dbReference type="SAM" id="MobiDB-lite"/>
    </source>
</evidence>
<sequence>MKRNPYQRREEEYRLLTEKMQQAHKPYAISKARVIFDEKNSEFYGKGGELKSGDNLLPVPALRGLACLFLLFLFLLCSILVHAEEREQGVWVYENKEWGYHTKAGTPLTGWISDKEDWYYISPQREKLLIGWLKDGEQWYFLNNREKNLGKMMKGWAVIDGYAYYFSENGSMAVNTKVEGQYPVNDQGQFLGTNGQPTYFSKSTYRTKPSIVLDELLAKAEAELKENSVPRITALPNGTFQAHYGNTMMGIYVPGPVNPWQEKVEVDMEQYDLKEEDPIEVPDEEQPEDEGENDNEEEEIDEDADVAK</sequence>
<proteinExistence type="predicted"/>
<gene>
    <name evidence="4" type="ORF">HMPREF6123_1870</name>
</gene>
<dbReference type="EMBL" id="ACKX01000187">
    <property type="protein sequence ID" value="EEJ50840.1"/>
    <property type="molecule type" value="Genomic_DNA"/>
</dbReference>
<dbReference type="Pfam" id="PF19127">
    <property type="entry name" value="Choline_bind_3"/>
    <property type="match status" value="1"/>
</dbReference>
<dbReference type="Proteomes" id="UP000004121">
    <property type="component" value="Unassembled WGS sequence"/>
</dbReference>
<feature type="region of interest" description="Disordered" evidence="2">
    <location>
        <begin position="269"/>
        <end position="308"/>
    </location>
</feature>
<dbReference type="RefSeq" id="WP_007157016.1">
    <property type="nucleotide sequence ID" value="NZ_GG668534.1"/>
</dbReference>
<dbReference type="InterPro" id="IPR018337">
    <property type="entry name" value="Cell_wall/Cho-bd_repeat"/>
</dbReference>
<keyword evidence="3" id="KW-0812">Transmembrane</keyword>
<accession>C2KZF1</accession>
<evidence type="ECO:0000256" key="3">
    <source>
        <dbReference type="SAM" id="Phobius"/>
    </source>
</evidence>
<dbReference type="InParanoid" id="C2KZF1"/>
<evidence type="ECO:0000313" key="5">
    <source>
        <dbReference type="Proteomes" id="UP000004121"/>
    </source>
</evidence>
<reference evidence="4 5" key="1">
    <citation type="submission" date="2009-04" db="EMBL/GenBank/DDBJ databases">
        <authorList>
            <person name="Qin X."/>
            <person name="Bachman B."/>
            <person name="Battles P."/>
            <person name="Bell A."/>
            <person name="Bess C."/>
            <person name="Bickham C."/>
            <person name="Chaboub L."/>
            <person name="Chen D."/>
            <person name="Coyle M."/>
            <person name="Deiros D.R."/>
            <person name="Dinh H."/>
            <person name="Forbes L."/>
            <person name="Fowler G."/>
            <person name="Francisco L."/>
            <person name="Fu Q."/>
            <person name="Gubbala S."/>
            <person name="Hale W."/>
            <person name="Han Y."/>
            <person name="Hemphill L."/>
            <person name="Highlander S.K."/>
            <person name="Hirani K."/>
            <person name="Hogues M."/>
            <person name="Jackson L."/>
            <person name="Jakkamsetti A."/>
            <person name="Javaid M."/>
            <person name="Jiang H."/>
            <person name="Korchina V."/>
            <person name="Kovar C."/>
            <person name="Lara F."/>
            <person name="Lee S."/>
            <person name="Mata R."/>
            <person name="Mathew T."/>
            <person name="Moen C."/>
            <person name="Morales K."/>
            <person name="Munidasa M."/>
            <person name="Nazareth L."/>
            <person name="Ngo R."/>
            <person name="Nguyen L."/>
            <person name="Okwuonu G."/>
            <person name="Ongeri F."/>
            <person name="Patil S."/>
            <person name="Petrosino J."/>
            <person name="Pham C."/>
            <person name="Pham P."/>
            <person name="Pu L.-L."/>
            <person name="Puazo M."/>
            <person name="Raj R."/>
            <person name="Reid J."/>
            <person name="Rouhana J."/>
            <person name="Saada N."/>
            <person name="Shang Y."/>
            <person name="Simmons D."/>
            <person name="Thornton R."/>
            <person name="Warren J."/>
            <person name="Weissenberger G."/>
            <person name="Zhang J."/>
            <person name="Zhang L."/>
            <person name="Zhou C."/>
            <person name="Zhu D."/>
            <person name="Muzny D."/>
            <person name="Worley K."/>
            <person name="Gibbs R."/>
        </authorList>
    </citation>
    <scope>NUCLEOTIDE SEQUENCE [LARGE SCALE GENOMIC DNA]</scope>
    <source>
        <strain evidence="4 5">F0268</strain>
    </source>
</reference>